<accession>A0A919N3D2</accession>
<dbReference type="PANTHER" id="PTHR33164">
    <property type="entry name" value="TRANSCRIPTIONAL REGULATOR, MARR FAMILY"/>
    <property type="match status" value="1"/>
</dbReference>
<dbReference type="GO" id="GO:0003700">
    <property type="term" value="F:DNA-binding transcription factor activity"/>
    <property type="evidence" value="ECO:0007669"/>
    <property type="project" value="InterPro"/>
</dbReference>
<evidence type="ECO:0000256" key="2">
    <source>
        <dbReference type="ARBA" id="ARBA00023125"/>
    </source>
</evidence>
<dbReference type="PROSITE" id="PS50995">
    <property type="entry name" value="HTH_MARR_2"/>
    <property type="match status" value="1"/>
</dbReference>
<dbReference type="PANTHER" id="PTHR33164:SF43">
    <property type="entry name" value="HTH-TYPE TRANSCRIPTIONAL REPRESSOR YETL"/>
    <property type="match status" value="1"/>
</dbReference>
<dbReference type="InterPro" id="IPR039422">
    <property type="entry name" value="MarR/SlyA-like"/>
</dbReference>
<dbReference type="GO" id="GO:0003677">
    <property type="term" value="F:DNA binding"/>
    <property type="evidence" value="ECO:0007669"/>
    <property type="project" value="UniProtKB-KW"/>
</dbReference>
<dbReference type="Gene3D" id="1.10.10.10">
    <property type="entry name" value="Winged helix-like DNA-binding domain superfamily/Winged helix DNA-binding domain"/>
    <property type="match status" value="1"/>
</dbReference>
<sequence>MNGIRDFATGNAMEHATEVAAAIESSVESLVAVLERARLAQTPVIPPAQLRVLTIVAENRHTNMSRLAEALDVVPSSASRLCDRLEATGLLRRVADPRDRREVRLLLTTASRRLLTDLRQRRRAALSEVLERMPAGARQELLRALRAFEAAAGSGVGADAPAGDDLRSA</sequence>
<gene>
    <name evidence="5" type="ORF">Asi03nite_11650</name>
</gene>
<dbReference type="PROSITE" id="PS01117">
    <property type="entry name" value="HTH_MARR_1"/>
    <property type="match status" value="1"/>
</dbReference>
<evidence type="ECO:0000256" key="1">
    <source>
        <dbReference type="ARBA" id="ARBA00023015"/>
    </source>
</evidence>
<keyword evidence="3" id="KW-0804">Transcription</keyword>
<evidence type="ECO:0000313" key="6">
    <source>
        <dbReference type="Proteomes" id="UP000629619"/>
    </source>
</evidence>
<dbReference type="GO" id="GO:0006950">
    <property type="term" value="P:response to stress"/>
    <property type="evidence" value="ECO:0007669"/>
    <property type="project" value="TreeGrafter"/>
</dbReference>
<evidence type="ECO:0000256" key="3">
    <source>
        <dbReference type="ARBA" id="ARBA00023163"/>
    </source>
</evidence>
<dbReference type="AlphaFoldDB" id="A0A919N3D2"/>
<evidence type="ECO:0000259" key="4">
    <source>
        <dbReference type="PROSITE" id="PS50995"/>
    </source>
</evidence>
<dbReference type="PRINTS" id="PR00598">
    <property type="entry name" value="HTHMARR"/>
</dbReference>
<name>A0A919N3D2_9ACTN</name>
<proteinExistence type="predicted"/>
<dbReference type="InterPro" id="IPR000835">
    <property type="entry name" value="HTH_MarR-typ"/>
</dbReference>
<comment type="caution">
    <text evidence="5">The sequence shown here is derived from an EMBL/GenBank/DDBJ whole genome shotgun (WGS) entry which is preliminary data.</text>
</comment>
<keyword evidence="2" id="KW-0238">DNA-binding</keyword>
<dbReference type="InterPro" id="IPR023187">
    <property type="entry name" value="Tscrpt_reg_MarR-type_CS"/>
</dbReference>
<dbReference type="SUPFAM" id="SSF46785">
    <property type="entry name" value="Winged helix' DNA-binding domain"/>
    <property type="match status" value="1"/>
</dbReference>
<dbReference type="EMBL" id="BOMW01000012">
    <property type="protein sequence ID" value="GIF03627.1"/>
    <property type="molecule type" value="Genomic_DNA"/>
</dbReference>
<protein>
    <recommendedName>
        <fullName evidence="4">HTH marR-type domain-containing protein</fullName>
    </recommendedName>
</protein>
<keyword evidence="6" id="KW-1185">Reference proteome</keyword>
<feature type="domain" description="HTH marR-type" evidence="4">
    <location>
        <begin position="16"/>
        <end position="150"/>
    </location>
</feature>
<reference evidence="5" key="1">
    <citation type="submission" date="2021-01" db="EMBL/GenBank/DDBJ databases">
        <title>Whole genome shotgun sequence of Actinoplanes siamensis NBRC 109076.</title>
        <authorList>
            <person name="Komaki H."/>
            <person name="Tamura T."/>
        </authorList>
    </citation>
    <scope>NUCLEOTIDE SEQUENCE</scope>
    <source>
        <strain evidence="5">NBRC 109076</strain>
    </source>
</reference>
<dbReference type="InterPro" id="IPR036388">
    <property type="entry name" value="WH-like_DNA-bd_sf"/>
</dbReference>
<dbReference type="SMART" id="SM00347">
    <property type="entry name" value="HTH_MARR"/>
    <property type="match status" value="1"/>
</dbReference>
<evidence type="ECO:0000313" key="5">
    <source>
        <dbReference type="EMBL" id="GIF03627.1"/>
    </source>
</evidence>
<dbReference type="Pfam" id="PF01047">
    <property type="entry name" value="MarR"/>
    <property type="match status" value="1"/>
</dbReference>
<organism evidence="5 6">
    <name type="scientific">Actinoplanes siamensis</name>
    <dbReference type="NCBI Taxonomy" id="1223317"/>
    <lineage>
        <taxon>Bacteria</taxon>
        <taxon>Bacillati</taxon>
        <taxon>Actinomycetota</taxon>
        <taxon>Actinomycetes</taxon>
        <taxon>Micromonosporales</taxon>
        <taxon>Micromonosporaceae</taxon>
        <taxon>Actinoplanes</taxon>
    </lineage>
</organism>
<keyword evidence="1" id="KW-0805">Transcription regulation</keyword>
<dbReference type="Proteomes" id="UP000629619">
    <property type="component" value="Unassembled WGS sequence"/>
</dbReference>
<dbReference type="InterPro" id="IPR036390">
    <property type="entry name" value="WH_DNA-bd_sf"/>
</dbReference>